<dbReference type="AlphaFoldDB" id="A0A663LKU3"/>
<dbReference type="Gene3D" id="2.40.10.10">
    <property type="entry name" value="Trypsin-like serine proteases"/>
    <property type="match status" value="2"/>
</dbReference>
<keyword evidence="2" id="KW-0865">Zymogen</keyword>
<evidence type="ECO:0000256" key="4">
    <source>
        <dbReference type="SAM" id="SignalP"/>
    </source>
</evidence>
<evidence type="ECO:0000256" key="2">
    <source>
        <dbReference type="ARBA" id="ARBA00023145"/>
    </source>
</evidence>
<dbReference type="Proteomes" id="UP000472269">
    <property type="component" value="Unplaced"/>
</dbReference>
<sequence>VWLAWVMLTLLISLPGRIIGGWEAKPHSRPYMAHLSIRNGSGKYRCGGFLIRPDAVLSAAHLNITVTLGAHNISKEELSQQKFHVDHWVIHPKYSNKTYENDIMLLKVYPPTSLLPERSPPAKLTKEVNYILLPSDNERVGPGTTCEVAGWGRTSRTQKETNVRVLMEVDLKVQSNKVCEKYFKSSYVHQSMLCVGDGNRKKSTWEVSGDSGGPLVCNGKAHGIVSHGPTCCIFPKVFTRVLYFGPWIHKELRKFALQDLPDSPSSD</sequence>
<dbReference type="PANTHER" id="PTHR24271">
    <property type="entry name" value="KALLIKREIN-RELATED"/>
    <property type="match status" value="1"/>
</dbReference>
<dbReference type="SMART" id="SM00020">
    <property type="entry name" value="Tryp_SPc"/>
    <property type="match status" value="1"/>
</dbReference>
<feature type="domain" description="Peptidase S1" evidence="5">
    <location>
        <begin position="18"/>
        <end position="253"/>
    </location>
</feature>
<reference evidence="6" key="2">
    <citation type="submission" date="2025-09" db="UniProtKB">
        <authorList>
            <consortium name="Ensembl"/>
        </authorList>
    </citation>
    <scope>IDENTIFICATION</scope>
</reference>
<organism evidence="6 7">
    <name type="scientific">Athene cunicularia</name>
    <name type="common">Burrowing owl</name>
    <name type="synonym">Speotyto cunicularia</name>
    <dbReference type="NCBI Taxonomy" id="194338"/>
    <lineage>
        <taxon>Eukaryota</taxon>
        <taxon>Metazoa</taxon>
        <taxon>Chordata</taxon>
        <taxon>Craniata</taxon>
        <taxon>Vertebrata</taxon>
        <taxon>Euteleostomi</taxon>
        <taxon>Archelosauria</taxon>
        <taxon>Archosauria</taxon>
        <taxon>Dinosauria</taxon>
        <taxon>Saurischia</taxon>
        <taxon>Theropoda</taxon>
        <taxon>Coelurosauria</taxon>
        <taxon>Aves</taxon>
        <taxon>Neognathae</taxon>
        <taxon>Neoaves</taxon>
        <taxon>Telluraves</taxon>
        <taxon>Strigiformes</taxon>
        <taxon>Strigidae</taxon>
        <taxon>Athene</taxon>
    </lineage>
</organism>
<dbReference type="Ensembl" id="ENSACUT00000000413.1">
    <property type="protein sequence ID" value="ENSACUP00000000389.1"/>
    <property type="gene ID" value="ENSACUG00000000288.1"/>
</dbReference>
<dbReference type="PANTHER" id="PTHR24271:SF81">
    <property type="entry name" value="GRANZYME B"/>
    <property type="match status" value="1"/>
</dbReference>
<name>A0A663LKU3_ATHCN</name>
<dbReference type="CDD" id="cd00190">
    <property type="entry name" value="Tryp_SPc"/>
    <property type="match status" value="1"/>
</dbReference>
<reference evidence="6" key="1">
    <citation type="submission" date="2025-08" db="UniProtKB">
        <authorList>
            <consortium name="Ensembl"/>
        </authorList>
    </citation>
    <scope>IDENTIFICATION</scope>
</reference>
<dbReference type="GO" id="GO:0005737">
    <property type="term" value="C:cytoplasm"/>
    <property type="evidence" value="ECO:0007669"/>
    <property type="project" value="TreeGrafter"/>
</dbReference>
<dbReference type="Pfam" id="PF00089">
    <property type="entry name" value="Trypsin"/>
    <property type="match status" value="1"/>
</dbReference>
<proteinExistence type="predicted"/>
<evidence type="ECO:0000313" key="7">
    <source>
        <dbReference type="Proteomes" id="UP000472269"/>
    </source>
</evidence>
<dbReference type="PROSITE" id="PS50240">
    <property type="entry name" value="TRYPSIN_DOM"/>
    <property type="match status" value="1"/>
</dbReference>
<dbReference type="GO" id="GO:0004252">
    <property type="term" value="F:serine-type endopeptidase activity"/>
    <property type="evidence" value="ECO:0007669"/>
    <property type="project" value="InterPro"/>
</dbReference>
<dbReference type="InterPro" id="IPR009003">
    <property type="entry name" value="Peptidase_S1_PA"/>
</dbReference>
<keyword evidence="7" id="KW-1185">Reference proteome</keyword>
<keyword evidence="1 4" id="KW-0732">Signal</keyword>
<dbReference type="FunFam" id="2.40.10.10:FF:000005">
    <property type="entry name" value="Serine protease 37"/>
    <property type="match status" value="1"/>
</dbReference>
<dbReference type="InterPro" id="IPR001254">
    <property type="entry name" value="Trypsin_dom"/>
</dbReference>
<evidence type="ECO:0000259" key="5">
    <source>
        <dbReference type="PROSITE" id="PS50240"/>
    </source>
</evidence>
<evidence type="ECO:0000256" key="1">
    <source>
        <dbReference type="ARBA" id="ARBA00022729"/>
    </source>
</evidence>
<protein>
    <recommendedName>
        <fullName evidence="5">Peptidase S1 domain-containing protein</fullName>
    </recommendedName>
</protein>
<dbReference type="InterPro" id="IPR001314">
    <property type="entry name" value="Peptidase_S1A"/>
</dbReference>
<dbReference type="SUPFAM" id="SSF50494">
    <property type="entry name" value="Trypsin-like serine proteases"/>
    <property type="match status" value="1"/>
</dbReference>
<dbReference type="GO" id="GO:0006508">
    <property type="term" value="P:proteolysis"/>
    <property type="evidence" value="ECO:0007669"/>
    <property type="project" value="InterPro"/>
</dbReference>
<feature type="signal peptide" evidence="4">
    <location>
        <begin position="1"/>
        <end position="20"/>
    </location>
</feature>
<evidence type="ECO:0000256" key="3">
    <source>
        <dbReference type="ARBA" id="ARBA00023157"/>
    </source>
</evidence>
<accession>A0A663LKU3</accession>
<feature type="chain" id="PRO_5025500146" description="Peptidase S1 domain-containing protein" evidence="4">
    <location>
        <begin position="21"/>
        <end position="267"/>
    </location>
</feature>
<evidence type="ECO:0000313" key="6">
    <source>
        <dbReference type="Ensembl" id="ENSACUP00000000389.1"/>
    </source>
</evidence>
<gene>
    <name evidence="6" type="primary">LOC113484666</name>
</gene>
<dbReference type="InterPro" id="IPR043504">
    <property type="entry name" value="Peptidase_S1_PA_chymotrypsin"/>
</dbReference>
<dbReference type="PRINTS" id="PR00722">
    <property type="entry name" value="CHYMOTRYPSIN"/>
</dbReference>
<keyword evidence="3" id="KW-1015">Disulfide bond</keyword>